<dbReference type="HAMAP" id="MF_00073">
    <property type="entry name" value="NusB"/>
    <property type="match status" value="1"/>
</dbReference>
<evidence type="ECO:0000256" key="1">
    <source>
        <dbReference type="ARBA" id="ARBA00005952"/>
    </source>
</evidence>
<dbReference type="Gene3D" id="1.10.940.10">
    <property type="entry name" value="NusB-like"/>
    <property type="match status" value="1"/>
</dbReference>
<evidence type="ECO:0000256" key="2">
    <source>
        <dbReference type="ARBA" id="ARBA00022814"/>
    </source>
</evidence>
<dbReference type="SUPFAM" id="SSF48013">
    <property type="entry name" value="NusB-like"/>
    <property type="match status" value="1"/>
</dbReference>
<dbReference type="NCBIfam" id="NF001223">
    <property type="entry name" value="PRK00202.1-1"/>
    <property type="match status" value="1"/>
</dbReference>
<dbReference type="Proteomes" id="UP001596289">
    <property type="component" value="Unassembled WGS sequence"/>
</dbReference>
<protein>
    <recommendedName>
        <fullName evidence="6">Transcription antitermination protein NusB</fullName>
    </recommendedName>
    <alternativeName>
        <fullName evidence="6">Antitermination factor NusB</fullName>
    </alternativeName>
</protein>
<keyword evidence="4 6" id="KW-0805">Transcription regulation</keyword>
<sequence length="141" mass="15670">MINRHEIREFAFQTLFAINANPDVDTEALMESLATTPGAEPVELPDYLLALVGGVREHTTQLDEAISQHLSANWSLNRLAKTDLIILRVAVYELLEVADVPAKVAVNEALELAKKYSDERSRKFINGVLSAIVRQNNLVTD</sequence>
<dbReference type="NCBIfam" id="TIGR01951">
    <property type="entry name" value="nusB"/>
    <property type="match status" value="1"/>
</dbReference>
<proteinExistence type="inferred from homology"/>
<keyword evidence="3 6" id="KW-0694">RNA-binding</keyword>
<dbReference type="InterPro" id="IPR011605">
    <property type="entry name" value="NusB_fam"/>
</dbReference>
<dbReference type="PANTHER" id="PTHR11078">
    <property type="entry name" value="N UTILIZATION SUBSTANCE PROTEIN B-RELATED"/>
    <property type="match status" value="1"/>
</dbReference>
<evidence type="ECO:0000256" key="3">
    <source>
        <dbReference type="ARBA" id="ARBA00022884"/>
    </source>
</evidence>
<evidence type="ECO:0000256" key="6">
    <source>
        <dbReference type="HAMAP-Rule" id="MF_00073"/>
    </source>
</evidence>
<gene>
    <name evidence="6 8" type="primary">nusB</name>
    <name evidence="8" type="ORF">ACFQGP_00165</name>
</gene>
<dbReference type="EMBL" id="JBHSSL010000001">
    <property type="protein sequence ID" value="MFC6169002.1"/>
    <property type="molecule type" value="Genomic_DNA"/>
</dbReference>
<evidence type="ECO:0000259" key="7">
    <source>
        <dbReference type="Pfam" id="PF01029"/>
    </source>
</evidence>
<name>A0ABW1R8W8_9LACO</name>
<evidence type="ECO:0000256" key="4">
    <source>
        <dbReference type="ARBA" id="ARBA00023015"/>
    </source>
</evidence>
<comment type="similarity">
    <text evidence="1 6">Belongs to the NusB family.</text>
</comment>
<keyword evidence="5 6" id="KW-0804">Transcription</keyword>
<reference evidence="9" key="1">
    <citation type="journal article" date="2019" name="Int. J. Syst. Evol. Microbiol.">
        <title>The Global Catalogue of Microorganisms (GCM) 10K type strain sequencing project: providing services to taxonomists for standard genome sequencing and annotation.</title>
        <authorList>
            <consortium name="The Broad Institute Genomics Platform"/>
            <consortium name="The Broad Institute Genome Sequencing Center for Infectious Disease"/>
            <person name="Wu L."/>
            <person name="Ma J."/>
        </authorList>
    </citation>
    <scope>NUCLEOTIDE SEQUENCE [LARGE SCALE GENOMIC DNA]</scope>
    <source>
        <strain evidence="9">CCM 8904</strain>
    </source>
</reference>
<evidence type="ECO:0000313" key="9">
    <source>
        <dbReference type="Proteomes" id="UP001596289"/>
    </source>
</evidence>
<comment type="function">
    <text evidence="6">Involved in transcription antitermination. Required for transcription of ribosomal RNA (rRNA) genes. Binds specifically to the boxA antiterminator sequence of the ribosomal RNA (rrn) operons.</text>
</comment>
<evidence type="ECO:0000256" key="5">
    <source>
        <dbReference type="ARBA" id="ARBA00023163"/>
    </source>
</evidence>
<accession>A0ABW1R8W8</accession>
<dbReference type="InterPro" id="IPR035926">
    <property type="entry name" value="NusB-like_sf"/>
</dbReference>
<dbReference type="RefSeq" id="WP_125553075.1">
    <property type="nucleotide sequence ID" value="NZ_JBHSSL010000001.1"/>
</dbReference>
<dbReference type="Pfam" id="PF01029">
    <property type="entry name" value="NusB"/>
    <property type="match status" value="1"/>
</dbReference>
<organism evidence="8 9">
    <name type="scientific">Loigolactobacillus jiayinensis</name>
    <dbReference type="NCBI Taxonomy" id="2486016"/>
    <lineage>
        <taxon>Bacteria</taxon>
        <taxon>Bacillati</taxon>
        <taxon>Bacillota</taxon>
        <taxon>Bacilli</taxon>
        <taxon>Lactobacillales</taxon>
        <taxon>Lactobacillaceae</taxon>
        <taxon>Loigolactobacillus</taxon>
    </lineage>
</organism>
<comment type="caution">
    <text evidence="8">The sequence shown here is derived from an EMBL/GenBank/DDBJ whole genome shotgun (WGS) entry which is preliminary data.</text>
</comment>
<dbReference type="PANTHER" id="PTHR11078:SF3">
    <property type="entry name" value="ANTITERMINATION NUSB DOMAIN-CONTAINING PROTEIN"/>
    <property type="match status" value="1"/>
</dbReference>
<keyword evidence="9" id="KW-1185">Reference proteome</keyword>
<keyword evidence="2 6" id="KW-0889">Transcription antitermination</keyword>
<feature type="domain" description="NusB/RsmB/TIM44" evidence="7">
    <location>
        <begin position="6"/>
        <end position="134"/>
    </location>
</feature>
<dbReference type="InterPro" id="IPR006027">
    <property type="entry name" value="NusB_RsmB_TIM44"/>
</dbReference>
<evidence type="ECO:0000313" key="8">
    <source>
        <dbReference type="EMBL" id="MFC6169002.1"/>
    </source>
</evidence>